<comment type="function">
    <text evidence="5">An accessory protein needed during the final step in the assembly of 30S ribosomal subunit, possibly for assembly of the head region. Essential for efficient processing of 16S rRNA. May be needed both before and after RbfA during the maturation of 16S rRNA. It has affinity for free ribosomal 30S subunits but not for 70S ribosomes.</text>
</comment>
<evidence type="ECO:0000313" key="9">
    <source>
        <dbReference type="Proteomes" id="UP001378188"/>
    </source>
</evidence>
<dbReference type="Pfam" id="PF24986">
    <property type="entry name" value="PRC_RimM"/>
    <property type="match status" value="1"/>
</dbReference>
<dbReference type="GO" id="GO:0005737">
    <property type="term" value="C:cytoplasm"/>
    <property type="evidence" value="ECO:0007669"/>
    <property type="project" value="UniProtKB-SubCell"/>
</dbReference>
<dbReference type="Proteomes" id="UP001378188">
    <property type="component" value="Unassembled WGS sequence"/>
</dbReference>
<keyword evidence="3 5" id="KW-0698">rRNA processing</keyword>
<dbReference type="PANTHER" id="PTHR33692">
    <property type="entry name" value="RIBOSOME MATURATION FACTOR RIMM"/>
    <property type="match status" value="1"/>
</dbReference>
<dbReference type="SUPFAM" id="SSF50447">
    <property type="entry name" value="Translation proteins"/>
    <property type="match status" value="1"/>
</dbReference>
<feature type="domain" description="Ribosome maturation factor RimM PRC barrel" evidence="7">
    <location>
        <begin position="100"/>
        <end position="168"/>
    </location>
</feature>
<accession>A0AAW9S4V0</accession>
<dbReference type="InterPro" id="IPR009000">
    <property type="entry name" value="Transl_B-barrel_sf"/>
</dbReference>
<keyword evidence="1 5" id="KW-0963">Cytoplasm</keyword>
<comment type="caution">
    <text evidence="8">The sequence shown here is derived from an EMBL/GenBank/DDBJ whole genome shotgun (WGS) entry which is preliminary data.</text>
</comment>
<dbReference type="AlphaFoldDB" id="A0AAW9S4V0"/>
<evidence type="ECO:0000256" key="1">
    <source>
        <dbReference type="ARBA" id="ARBA00022490"/>
    </source>
</evidence>
<evidence type="ECO:0000313" key="8">
    <source>
        <dbReference type="EMBL" id="MEJ8574766.1"/>
    </source>
</evidence>
<feature type="domain" description="RimM N-terminal" evidence="6">
    <location>
        <begin position="9"/>
        <end position="87"/>
    </location>
</feature>
<dbReference type="InterPro" id="IPR011033">
    <property type="entry name" value="PRC_barrel-like_sf"/>
</dbReference>
<dbReference type="GO" id="GO:0043022">
    <property type="term" value="F:ribosome binding"/>
    <property type="evidence" value="ECO:0007669"/>
    <property type="project" value="InterPro"/>
</dbReference>
<dbReference type="InterPro" id="IPR036976">
    <property type="entry name" value="RimM_N_sf"/>
</dbReference>
<dbReference type="RefSeq" id="WP_340332466.1">
    <property type="nucleotide sequence ID" value="NZ_JAZHOF010000014.1"/>
</dbReference>
<dbReference type="GO" id="GO:0042274">
    <property type="term" value="P:ribosomal small subunit biogenesis"/>
    <property type="evidence" value="ECO:0007669"/>
    <property type="project" value="UniProtKB-UniRule"/>
</dbReference>
<sequence>MTGKSNRVCVGVVGAPHGVRGEVRIKSETADPLDIAAYGPLSTEDGRTLTIRSVRPAKGVVVASIEGITDRDAAETLKNRRLYVDRDRLPEPDEDEWYHADLVGLSAVGVDGAKIGTVTAVQDFGGGDLLEVALSESRRTVFVPFNRTVVPDVDIAAGRLIVDPPDGLLDEDEDER</sequence>
<evidence type="ECO:0000256" key="3">
    <source>
        <dbReference type="ARBA" id="ARBA00022552"/>
    </source>
</evidence>
<dbReference type="HAMAP" id="MF_00014">
    <property type="entry name" value="Ribosome_mat_RimM"/>
    <property type="match status" value="1"/>
</dbReference>
<dbReference type="InterPro" id="IPR056792">
    <property type="entry name" value="PRC_RimM"/>
</dbReference>
<dbReference type="GO" id="GO:0006364">
    <property type="term" value="P:rRNA processing"/>
    <property type="evidence" value="ECO:0007669"/>
    <property type="project" value="UniProtKB-UniRule"/>
</dbReference>
<organism evidence="8 9">
    <name type="scientific">Microbaculum marinum</name>
    <dbReference type="NCBI Taxonomy" id="1764581"/>
    <lineage>
        <taxon>Bacteria</taxon>
        <taxon>Pseudomonadati</taxon>
        <taxon>Pseudomonadota</taxon>
        <taxon>Alphaproteobacteria</taxon>
        <taxon>Hyphomicrobiales</taxon>
        <taxon>Tepidamorphaceae</taxon>
        <taxon>Microbaculum</taxon>
    </lineage>
</organism>
<evidence type="ECO:0000256" key="4">
    <source>
        <dbReference type="ARBA" id="ARBA00023186"/>
    </source>
</evidence>
<keyword evidence="9" id="KW-1185">Reference proteome</keyword>
<dbReference type="InterPro" id="IPR011961">
    <property type="entry name" value="RimM"/>
</dbReference>
<dbReference type="Gene3D" id="2.40.30.60">
    <property type="entry name" value="RimM"/>
    <property type="match status" value="1"/>
</dbReference>
<dbReference type="NCBIfam" id="TIGR02273">
    <property type="entry name" value="16S_RimM"/>
    <property type="match status" value="1"/>
</dbReference>
<evidence type="ECO:0000259" key="6">
    <source>
        <dbReference type="Pfam" id="PF01782"/>
    </source>
</evidence>
<keyword evidence="4 5" id="KW-0143">Chaperone</keyword>
<dbReference type="Gene3D" id="2.30.30.240">
    <property type="entry name" value="PRC-barrel domain"/>
    <property type="match status" value="1"/>
</dbReference>
<dbReference type="SUPFAM" id="SSF50346">
    <property type="entry name" value="PRC-barrel domain"/>
    <property type="match status" value="1"/>
</dbReference>
<dbReference type="EMBL" id="JAZHOF010000014">
    <property type="protein sequence ID" value="MEJ8574766.1"/>
    <property type="molecule type" value="Genomic_DNA"/>
</dbReference>
<evidence type="ECO:0000256" key="2">
    <source>
        <dbReference type="ARBA" id="ARBA00022517"/>
    </source>
</evidence>
<comment type="subunit">
    <text evidence="5">Binds ribosomal protein uS19.</text>
</comment>
<protein>
    <recommendedName>
        <fullName evidence="5">Ribosome maturation factor RimM</fullName>
    </recommendedName>
</protein>
<proteinExistence type="inferred from homology"/>
<dbReference type="GO" id="GO:0005840">
    <property type="term" value="C:ribosome"/>
    <property type="evidence" value="ECO:0007669"/>
    <property type="project" value="InterPro"/>
</dbReference>
<dbReference type="Pfam" id="PF01782">
    <property type="entry name" value="RimM"/>
    <property type="match status" value="1"/>
</dbReference>
<evidence type="ECO:0000259" key="7">
    <source>
        <dbReference type="Pfam" id="PF24986"/>
    </source>
</evidence>
<comment type="similarity">
    <text evidence="5">Belongs to the RimM family.</text>
</comment>
<reference evidence="8 9" key="1">
    <citation type="submission" date="2024-02" db="EMBL/GenBank/DDBJ databases">
        <title>Genome analysis and characterization of Microbaculum marinisediminis sp. nov., isolated from marine sediment.</title>
        <authorList>
            <person name="Du Z.-J."/>
            <person name="Ye Y.-Q."/>
            <person name="Zhang Z.-R."/>
            <person name="Yuan S.-M."/>
            <person name="Zhang X.-Y."/>
        </authorList>
    </citation>
    <scope>NUCLEOTIDE SEQUENCE [LARGE SCALE GENOMIC DNA]</scope>
    <source>
        <strain evidence="8 9">SDUM1044001</strain>
    </source>
</reference>
<comment type="subcellular location">
    <subcellularLocation>
        <location evidence="5">Cytoplasm</location>
    </subcellularLocation>
</comment>
<evidence type="ECO:0000256" key="5">
    <source>
        <dbReference type="HAMAP-Rule" id="MF_00014"/>
    </source>
</evidence>
<dbReference type="PANTHER" id="PTHR33692:SF1">
    <property type="entry name" value="RIBOSOME MATURATION FACTOR RIMM"/>
    <property type="match status" value="1"/>
</dbReference>
<gene>
    <name evidence="5 8" type="primary">rimM</name>
    <name evidence="8" type="ORF">V3328_25045</name>
</gene>
<name>A0AAW9S4V0_9HYPH</name>
<dbReference type="InterPro" id="IPR002676">
    <property type="entry name" value="RimM_N"/>
</dbReference>
<comment type="domain">
    <text evidence="5">The PRC barrel domain binds ribosomal protein uS19.</text>
</comment>
<keyword evidence="2 5" id="KW-0690">Ribosome biogenesis</keyword>